<feature type="transmembrane region" description="Helical" evidence="1">
    <location>
        <begin position="153"/>
        <end position="178"/>
    </location>
</feature>
<feature type="transmembrane region" description="Helical" evidence="1">
    <location>
        <begin position="309"/>
        <end position="332"/>
    </location>
</feature>
<keyword evidence="5" id="KW-1185">Reference proteome</keyword>
<evidence type="ECO:0000256" key="2">
    <source>
        <dbReference type="SAM" id="SignalP"/>
    </source>
</evidence>
<organism evidence="4 5">
    <name type="scientific">Streptomyces gilvifuscus</name>
    <dbReference type="NCBI Taxonomy" id="1550617"/>
    <lineage>
        <taxon>Bacteria</taxon>
        <taxon>Bacillati</taxon>
        <taxon>Actinomycetota</taxon>
        <taxon>Actinomycetes</taxon>
        <taxon>Kitasatosporales</taxon>
        <taxon>Streptomycetaceae</taxon>
        <taxon>Streptomyces</taxon>
    </lineage>
</organism>
<dbReference type="Proteomes" id="UP001221328">
    <property type="component" value="Unassembled WGS sequence"/>
</dbReference>
<reference evidence="4 5" key="1">
    <citation type="journal article" date="2015" name="Int. J. Syst. Evol. Microbiol.">
        <title>Streptomyces gilvifuscus sp. nov., an actinomycete that produces antibacterial compounds isolated from soil.</title>
        <authorList>
            <person name="Nguyen T.M."/>
            <person name="Kim J."/>
        </authorList>
    </citation>
    <scope>NUCLEOTIDE SEQUENCE [LARGE SCALE GENOMIC DNA]</scope>
    <source>
        <strain evidence="4 5">T113</strain>
    </source>
</reference>
<gene>
    <name evidence="4" type="ORF">PO587_09690</name>
</gene>
<feature type="transmembrane region" description="Helical" evidence="1">
    <location>
        <begin position="271"/>
        <end position="288"/>
    </location>
</feature>
<feature type="transmembrane region" description="Helical" evidence="1">
    <location>
        <begin position="57"/>
        <end position="79"/>
    </location>
</feature>
<dbReference type="GO" id="GO:0016746">
    <property type="term" value="F:acyltransferase activity"/>
    <property type="evidence" value="ECO:0007669"/>
    <property type="project" value="UniProtKB-KW"/>
</dbReference>
<sequence>MTAPPQPGGRPAVAVAATAAGTAASATAAPKGGRNLYLDFLRAVALVRVVTYHTFDWAWLTLAFPAMGVMFALAGSLLARSLDRGDRSAFEVVRARLRRLLPPVWLFSLVVVAAMLLSGWRPDEGGGSRAAGWARMVWWIVPVGEPPIADTEWAWQIVAPLWYIRAYLLFVILSPLLLRQFRRTPWISVGAFLGLAVVAQGDVLPLPDRIAAPFTDLATFGACWLLGFAHRDGLLRRLPVGRNWAVAAVVMAAGGWFALTHRTEDGYDLGSIPLGQAFWSFGFVLLLLRFGPRGDGWVRRYRPVHGAVVLLNARAVTVYLWHEVALVLAVLLVDRMWQVPALENSLPLGATWLLYLVAWPLIAVAVLLVGWAEDRAARRPPRLWPWPAPKQPSSAPA</sequence>
<feature type="domain" description="Acyltransferase 3" evidence="3">
    <location>
        <begin position="35"/>
        <end position="371"/>
    </location>
</feature>
<keyword evidence="4" id="KW-0012">Acyltransferase</keyword>
<keyword evidence="1" id="KW-1133">Transmembrane helix</keyword>
<comment type="caution">
    <text evidence="4">The sequence shown here is derived from an EMBL/GenBank/DDBJ whole genome shotgun (WGS) entry which is preliminary data.</text>
</comment>
<dbReference type="Pfam" id="PF01757">
    <property type="entry name" value="Acyl_transf_3"/>
    <property type="match status" value="1"/>
</dbReference>
<keyword evidence="1" id="KW-0812">Transmembrane</keyword>
<dbReference type="EMBL" id="JAQOSK010000003">
    <property type="protein sequence ID" value="MDC2954734.1"/>
    <property type="molecule type" value="Genomic_DNA"/>
</dbReference>
<evidence type="ECO:0000313" key="5">
    <source>
        <dbReference type="Proteomes" id="UP001221328"/>
    </source>
</evidence>
<feature type="transmembrane region" description="Helical" evidence="1">
    <location>
        <begin position="352"/>
        <end position="372"/>
    </location>
</feature>
<evidence type="ECO:0000259" key="3">
    <source>
        <dbReference type="Pfam" id="PF01757"/>
    </source>
</evidence>
<proteinExistence type="predicted"/>
<keyword evidence="2" id="KW-0732">Signal</keyword>
<evidence type="ECO:0000256" key="1">
    <source>
        <dbReference type="SAM" id="Phobius"/>
    </source>
</evidence>
<feature type="transmembrane region" description="Helical" evidence="1">
    <location>
        <begin position="100"/>
        <end position="120"/>
    </location>
</feature>
<name>A0ABT5FQB6_9ACTN</name>
<keyword evidence="4" id="KW-0808">Transferase</keyword>
<feature type="transmembrane region" description="Helical" evidence="1">
    <location>
        <begin position="241"/>
        <end position="259"/>
    </location>
</feature>
<evidence type="ECO:0000313" key="4">
    <source>
        <dbReference type="EMBL" id="MDC2954734.1"/>
    </source>
</evidence>
<feature type="transmembrane region" description="Helical" evidence="1">
    <location>
        <begin position="210"/>
        <end position="229"/>
    </location>
</feature>
<feature type="transmembrane region" description="Helical" evidence="1">
    <location>
        <begin position="185"/>
        <end position="204"/>
    </location>
</feature>
<feature type="chain" id="PRO_5047057881" evidence="2">
    <location>
        <begin position="29"/>
        <end position="397"/>
    </location>
</feature>
<feature type="signal peptide" evidence="2">
    <location>
        <begin position="1"/>
        <end position="28"/>
    </location>
</feature>
<accession>A0ABT5FQB6</accession>
<dbReference type="InterPro" id="IPR002656">
    <property type="entry name" value="Acyl_transf_3_dom"/>
</dbReference>
<protein>
    <submittedName>
        <fullName evidence="4">Acyltransferase</fullName>
    </submittedName>
</protein>
<keyword evidence="1" id="KW-0472">Membrane</keyword>